<reference evidence="2 3" key="1">
    <citation type="submission" date="2015-07" db="EMBL/GenBank/DDBJ databases">
        <title>Genome sequencing of Kibdelosporangium phytohabitans.</title>
        <authorList>
            <person name="Qin S."/>
            <person name="Xing K."/>
        </authorList>
    </citation>
    <scope>NUCLEOTIDE SEQUENCE [LARGE SCALE GENOMIC DNA]</scope>
    <source>
        <strain evidence="2 3">KLBMP1111</strain>
    </source>
</reference>
<accession>A0A0N9HW44</accession>
<dbReference type="PROSITE" id="PS50075">
    <property type="entry name" value="CARRIER"/>
    <property type="match status" value="1"/>
</dbReference>
<dbReference type="Gene3D" id="1.10.1200.10">
    <property type="entry name" value="ACP-like"/>
    <property type="match status" value="1"/>
</dbReference>
<evidence type="ECO:0000313" key="3">
    <source>
        <dbReference type="Proteomes" id="UP000063699"/>
    </source>
</evidence>
<dbReference type="InterPro" id="IPR036736">
    <property type="entry name" value="ACP-like_sf"/>
</dbReference>
<feature type="domain" description="Carrier" evidence="1">
    <location>
        <begin position="1"/>
        <end position="74"/>
    </location>
</feature>
<organism evidence="2 3">
    <name type="scientific">Kibdelosporangium phytohabitans</name>
    <dbReference type="NCBI Taxonomy" id="860235"/>
    <lineage>
        <taxon>Bacteria</taxon>
        <taxon>Bacillati</taxon>
        <taxon>Actinomycetota</taxon>
        <taxon>Actinomycetes</taxon>
        <taxon>Pseudonocardiales</taxon>
        <taxon>Pseudonocardiaceae</taxon>
        <taxon>Kibdelosporangium</taxon>
    </lineage>
</organism>
<dbReference type="EMBL" id="CP012752">
    <property type="protein sequence ID" value="ALG06317.1"/>
    <property type="molecule type" value="Genomic_DNA"/>
</dbReference>
<dbReference type="Proteomes" id="UP000063699">
    <property type="component" value="Chromosome"/>
</dbReference>
<evidence type="ECO:0000313" key="2">
    <source>
        <dbReference type="EMBL" id="ALG06317.1"/>
    </source>
</evidence>
<sequence length="81" mass="9164">MDLHENVVQVLTRFGLPEDEIRRESSFDAMDADSLVLLEVALVLRKELGVTLDEDELVPELTATELVALIRQRMPTVDRTS</sequence>
<dbReference type="KEGG" id="kphy:AOZ06_04710"/>
<keyword evidence="3" id="KW-1185">Reference proteome</keyword>
<dbReference type="Pfam" id="PF00550">
    <property type="entry name" value="PP-binding"/>
    <property type="match status" value="1"/>
</dbReference>
<gene>
    <name evidence="2" type="ORF">AOZ06_04710</name>
</gene>
<dbReference type="SUPFAM" id="SSF47336">
    <property type="entry name" value="ACP-like"/>
    <property type="match status" value="1"/>
</dbReference>
<proteinExistence type="predicted"/>
<dbReference type="STRING" id="860235.AOZ06_04710"/>
<dbReference type="AlphaFoldDB" id="A0A0N9HW44"/>
<name>A0A0N9HW44_9PSEU</name>
<dbReference type="InterPro" id="IPR009081">
    <property type="entry name" value="PP-bd_ACP"/>
</dbReference>
<evidence type="ECO:0000259" key="1">
    <source>
        <dbReference type="PROSITE" id="PS50075"/>
    </source>
</evidence>
<dbReference type="RefSeq" id="WP_054288293.1">
    <property type="nucleotide sequence ID" value="NZ_CP012752.1"/>
</dbReference>
<protein>
    <recommendedName>
        <fullName evidence="1">Carrier domain-containing protein</fullName>
    </recommendedName>
</protein>